<dbReference type="Gene3D" id="1.10.260.40">
    <property type="entry name" value="lambda repressor-like DNA-binding domains"/>
    <property type="match status" value="1"/>
</dbReference>
<accession>A0ABR5H7T5</accession>
<dbReference type="CDD" id="cd00093">
    <property type="entry name" value="HTH_XRE"/>
    <property type="match status" value="1"/>
</dbReference>
<comment type="caution">
    <text evidence="2">The sequence shown here is derived from an EMBL/GenBank/DDBJ whole genome shotgun (WGS) entry which is preliminary data.</text>
</comment>
<dbReference type="Proteomes" id="UP000036471">
    <property type="component" value="Unassembled WGS sequence"/>
</dbReference>
<dbReference type="SUPFAM" id="SSF47413">
    <property type="entry name" value="lambda repressor-like DNA-binding domains"/>
    <property type="match status" value="1"/>
</dbReference>
<dbReference type="Pfam" id="PF13560">
    <property type="entry name" value="HTH_31"/>
    <property type="match status" value="1"/>
</dbReference>
<protein>
    <recommendedName>
        <fullName evidence="1">HTH cro/C1-type domain-containing protein</fullName>
    </recommendedName>
</protein>
<sequence>MTSKSKEAASAAPLDIVKEQFGRRLYELMLEKGWTQSEMGRQADIPRDGISSYVRGRVLPTRQNLTRLARALGVPESHLLPARLKNASDPDGSEVSVRISPDDPTRAWLRVNQLVSREASTRIQEILANDRAFLAEQDRQRSSS</sequence>
<dbReference type="SMART" id="SM00530">
    <property type="entry name" value="HTH_XRE"/>
    <property type="match status" value="1"/>
</dbReference>
<evidence type="ECO:0000313" key="2">
    <source>
        <dbReference type="EMBL" id="KMO20521.1"/>
    </source>
</evidence>
<proteinExistence type="predicted"/>
<dbReference type="InterPro" id="IPR001387">
    <property type="entry name" value="Cro/C1-type_HTH"/>
</dbReference>
<gene>
    <name evidence="2" type="ORF">QR79_17930</name>
</gene>
<keyword evidence="3" id="KW-1185">Reference proteome</keyword>
<dbReference type="PROSITE" id="PS50943">
    <property type="entry name" value="HTH_CROC1"/>
    <property type="match status" value="1"/>
</dbReference>
<reference evidence="2 3" key="1">
    <citation type="submission" date="2014-11" db="EMBL/GenBank/DDBJ databases">
        <title>Comparative genomics of Methylobacterium species.</title>
        <authorList>
            <person name="Chaudhry V."/>
            <person name="Patil P.B."/>
        </authorList>
    </citation>
    <scope>NUCLEOTIDE SEQUENCE [LARGE SCALE GENOMIC DNA]</scope>
    <source>
        <strain evidence="2 3">SE3.6</strain>
    </source>
</reference>
<dbReference type="InterPro" id="IPR010982">
    <property type="entry name" value="Lambda_DNA-bd_dom_sf"/>
</dbReference>
<dbReference type="RefSeq" id="WP_048430419.1">
    <property type="nucleotide sequence ID" value="NZ_JTHF01000246.1"/>
</dbReference>
<organism evidence="2 3">
    <name type="scientific">Methylobacterium indicum</name>
    <dbReference type="NCBI Taxonomy" id="1775910"/>
    <lineage>
        <taxon>Bacteria</taxon>
        <taxon>Pseudomonadati</taxon>
        <taxon>Pseudomonadota</taxon>
        <taxon>Alphaproteobacteria</taxon>
        <taxon>Hyphomicrobiales</taxon>
        <taxon>Methylobacteriaceae</taxon>
        <taxon>Methylobacterium</taxon>
    </lineage>
</organism>
<evidence type="ECO:0000313" key="3">
    <source>
        <dbReference type="Proteomes" id="UP000036471"/>
    </source>
</evidence>
<name>A0ABR5H7T5_9HYPH</name>
<feature type="domain" description="HTH cro/C1-type" evidence="1">
    <location>
        <begin position="25"/>
        <end position="79"/>
    </location>
</feature>
<dbReference type="EMBL" id="JTHG01000168">
    <property type="protein sequence ID" value="KMO20521.1"/>
    <property type="molecule type" value="Genomic_DNA"/>
</dbReference>
<evidence type="ECO:0000259" key="1">
    <source>
        <dbReference type="PROSITE" id="PS50943"/>
    </source>
</evidence>